<dbReference type="CDD" id="cd00093">
    <property type="entry name" value="HTH_XRE"/>
    <property type="match status" value="1"/>
</dbReference>
<organism evidence="2 3">
    <name type="scientific">Bacillus pumilus</name>
    <name type="common">Bacillus mesentericus</name>
    <dbReference type="NCBI Taxonomy" id="1408"/>
    <lineage>
        <taxon>Bacteria</taxon>
        <taxon>Bacillati</taxon>
        <taxon>Bacillota</taxon>
        <taxon>Bacilli</taxon>
        <taxon>Bacillales</taxon>
        <taxon>Bacillaceae</taxon>
        <taxon>Bacillus</taxon>
    </lineage>
</organism>
<dbReference type="PROSITE" id="PS50943">
    <property type="entry name" value="HTH_CROC1"/>
    <property type="match status" value="1"/>
</dbReference>
<dbReference type="InterPro" id="IPR001387">
    <property type="entry name" value="Cro/C1-type_HTH"/>
</dbReference>
<dbReference type="EMBL" id="CP027116">
    <property type="protein sequence ID" value="AVM24277.1"/>
    <property type="molecule type" value="Genomic_DNA"/>
</dbReference>
<reference evidence="2 3" key="1">
    <citation type="submission" date="2018-02" db="EMBL/GenBank/DDBJ databases">
        <title>The complete genome of two Bacillus pumilus strains from Cuatro Cienegas, Coahuila, Mexico.</title>
        <authorList>
            <person name="Zarza E."/>
            <person name="Alcaraz L.D."/>
            <person name="Aguilar-Salinas B."/>
            <person name="Islas A."/>
            <person name="Olmedo-Alvarez G."/>
        </authorList>
    </citation>
    <scope>NUCLEOTIDE SEQUENCE [LARGE SCALE GENOMIC DNA]</scope>
    <source>
        <strain evidence="2 3">145</strain>
    </source>
</reference>
<protein>
    <recommendedName>
        <fullName evidence="1">HTH cro/C1-type domain-containing protein</fullName>
    </recommendedName>
</protein>
<gene>
    <name evidence="2" type="ORF">C5695_10685</name>
</gene>
<dbReference type="AlphaFoldDB" id="A0AAD0HMW0"/>
<dbReference type="Pfam" id="PF01381">
    <property type="entry name" value="HTH_3"/>
    <property type="match status" value="1"/>
</dbReference>
<dbReference type="Gene3D" id="1.10.260.40">
    <property type="entry name" value="lambda repressor-like DNA-binding domains"/>
    <property type="match status" value="1"/>
</dbReference>
<evidence type="ECO:0000259" key="1">
    <source>
        <dbReference type="PROSITE" id="PS50943"/>
    </source>
</evidence>
<dbReference type="InterPro" id="IPR010982">
    <property type="entry name" value="Lambda_DNA-bd_dom_sf"/>
</dbReference>
<dbReference type="SMART" id="SM00530">
    <property type="entry name" value="HTH_XRE"/>
    <property type="match status" value="1"/>
</dbReference>
<evidence type="ECO:0000313" key="2">
    <source>
        <dbReference type="EMBL" id="AVM24277.1"/>
    </source>
</evidence>
<dbReference type="GO" id="GO:0003677">
    <property type="term" value="F:DNA binding"/>
    <property type="evidence" value="ECO:0007669"/>
    <property type="project" value="InterPro"/>
</dbReference>
<evidence type="ECO:0000313" key="3">
    <source>
        <dbReference type="Proteomes" id="UP000264960"/>
    </source>
</evidence>
<accession>A0AAD0HMW0</accession>
<proteinExistence type="predicted"/>
<feature type="domain" description="HTH cro/C1-type" evidence="1">
    <location>
        <begin position="7"/>
        <end position="61"/>
    </location>
</feature>
<sequence>MPVPNNLINIIEQSNKTIESVAAESGISVKRLSQIISNPEEARLIEMAKIAIVLNSTIEELM</sequence>
<dbReference type="Proteomes" id="UP000264960">
    <property type="component" value="Chromosome"/>
</dbReference>
<dbReference type="SUPFAM" id="SSF47413">
    <property type="entry name" value="lambda repressor-like DNA-binding domains"/>
    <property type="match status" value="1"/>
</dbReference>
<name>A0AAD0HMW0_BACPU</name>